<feature type="domain" description="Mur ligase C-terminal" evidence="11">
    <location>
        <begin position="329"/>
        <end position="457"/>
    </location>
</feature>
<dbReference type="Gene3D" id="3.40.1190.10">
    <property type="entry name" value="Mur-like, catalytic domain"/>
    <property type="match status" value="1"/>
</dbReference>
<dbReference type="Pfam" id="PF02875">
    <property type="entry name" value="Mur_ligase_C"/>
    <property type="match status" value="1"/>
</dbReference>
<comment type="cofactor">
    <cofactor evidence="8">
        <name>Mg(2+)</name>
        <dbReference type="ChEBI" id="CHEBI:18420"/>
    </cofactor>
</comment>
<feature type="binding site" evidence="8">
    <location>
        <position position="182"/>
    </location>
    <ligand>
        <name>UDP-N-acetyl-alpha-D-muramoyl-L-alanyl-D-glutamate</name>
        <dbReference type="ChEBI" id="CHEBI:83900"/>
    </ligand>
</feature>
<keyword evidence="8" id="KW-0547">Nucleotide-binding</keyword>
<keyword evidence="8" id="KW-0067">ATP-binding</keyword>
<dbReference type="GO" id="GO:0071555">
    <property type="term" value="P:cell wall organization"/>
    <property type="evidence" value="ECO:0007669"/>
    <property type="project" value="UniProtKB-KW"/>
</dbReference>
<comment type="PTM">
    <text evidence="8">Carboxylation is probably crucial for Mg(2+) binding and, consequently, for the gamma-phosphate positioning of ATP.</text>
</comment>
<protein>
    <recommendedName>
        <fullName evidence="8">UDP-N-acetylmuramyl-tripeptide synthetase</fullName>
        <ecNumber evidence="8">6.3.2.-</ecNumber>
    </recommendedName>
    <alternativeName>
        <fullName evidence="8">UDP-MurNAc-tripeptide synthetase</fullName>
    </alternativeName>
</protein>
<dbReference type="InterPro" id="IPR036615">
    <property type="entry name" value="Mur_ligase_C_dom_sf"/>
</dbReference>
<evidence type="ECO:0000256" key="1">
    <source>
        <dbReference type="ARBA" id="ARBA00004752"/>
    </source>
</evidence>
<evidence type="ECO:0000259" key="12">
    <source>
        <dbReference type="Pfam" id="PF08245"/>
    </source>
</evidence>
<feature type="modified residue" description="N6-carboxylysine" evidence="8">
    <location>
        <position position="216"/>
    </location>
</feature>
<dbReference type="InterPro" id="IPR013221">
    <property type="entry name" value="Mur_ligase_cen"/>
</dbReference>
<dbReference type="GO" id="GO:0016881">
    <property type="term" value="F:acid-amino acid ligase activity"/>
    <property type="evidence" value="ECO:0007669"/>
    <property type="project" value="UniProtKB-UniRule"/>
</dbReference>
<comment type="caution">
    <text evidence="13">The sequence shown here is derived from an EMBL/GenBank/DDBJ whole genome shotgun (WGS) entry which is preliminary data.</text>
</comment>
<comment type="similarity">
    <text evidence="2 8">Belongs to the MurCDEF family. MurE subfamily.</text>
</comment>
<dbReference type="AlphaFoldDB" id="A0A0F5HY70"/>
<evidence type="ECO:0000259" key="10">
    <source>
        <dbReference type="Pfam" id="PF01225"/>
    </source>
</evidence>
<keyword evidence="3 8" id="KW-0132">Cell division</keyword>
<evidence type="ECO:0000256" key="3">
    <source>
        <dbReference type="ARBA" id="ARBA00022618"/>
    </source>
</evidence>
<dbReference type="GO" id="GO:0009252">
    <property type="term" value="P:peptidoglycan biosynthetic process"/>
    <property type="evidence" value="ECO:0007669"/>
    <property type="project" value="UniProtKB-UniRule"/>
</dbReference>
<gene>
    <name evidence="8" type="primary">murE</name>
    <name evidence="13" type="ORF">QY95_02628</name>
</gene>
<keyword evidence="8 13" id="KW-0436">Ligase</keyword>
<comment type="subcellular location">
    <subcellularLocation>
        <location evidence="8 9">Cytoplasm</location>
    </subcellularLocation>
</comment>
<feature type="domain" description="Mur ligase central" evidence="12">
    <location>
        <begin position="108"/>
        <end position="307"/>
    </location>
</feature>
<dbReference type="InterPro" id="IPR035911">
    <property type="entry name" value="MurE/MurF_N"/>
</dbReference>
<evidence type="ECO:0000313" key="13">
    <source>
        <dbReference type="EMBL" id="KKB38173.1"/>
    </source>
</evidence>
<dbReference type="SUPFAM" id="SSF63418">
    <property type="entry name" value="MurE/MurF N-terminal domain"/>
    <property type="match status" value="1"/>
</dbReference>
<dbReference type="InterPro" id="IPR000713">
    <property type="entry name" value="Mur_ligase_N"/>
</dbReference>
<evidence type="ECO:0000256" key="9">
    <source>
        <dbReference type="RuleBase" id="RU004135"/>
    </source>
</evidence>
<dbReference type="Gene3D" id="3.90.190.20">
    <property type="entry name" value="Mur ligase, C-terminal domain"/>
    <property type="match status" value="1"/>
</dbReference>
<dbReference type="Proteomes" id="UP000031563">
    <property type="component" value="Unassembled WGS sequence"/>
</dbReference>
<keyword evidence="6 8" id="KW-0131">Cell cycle</keyword>
<dbReference type="UniPathway" id="UPA00219"/>
<dbReference type="GO" id="GO:0000287">
    <property type="term" value="F:magnesium ion binding"/>
    <property type="evidence" value="ECO:0007669"/>
    <property type="project" value="UniProtKB-UniRule"/>
</dbReference>
<sequence>MNLHDLMNGFANKTILHSLPCTFVRGITDTSKNVQPGFLFVAIKGYKADGHSYIPDAIEKGAIAIVGEDDIPSLSVPYIRVNNSRQILGRLAKRFYKHPSSRKTIIGITGTNGKTTISYLLKHIFEQNGLSCALMGTIKNVINQKELSSFNTTPNVLVVNEFLVQSQDDVVIMEISSHGLAQYRLEGIQFDCCVFTNLSRDHLDYHGSMDQYFQAKAELFNKMKDHGTAVINIGDSWGEKLSAGLRKRGSRVCSVGAAPYADIRLEELLPQRAKVKVVDQQRKQTNIQFTMAGTHNLYNAVLTFAAARQLKLTNEQILPAIQKFSGVSGRFERLACKQGVTVIVDYAHTADGIFHCLRTAKQCGAKRIIHVFGFRGNRDEGKREEMIRVSAEWSDKYILTLDDLNSVPHNEMVESLVLLNERAGRRHGMVIPDRTEAIRYALDQSSEGDWIIVTGKGHEKYQQSYSLPTVCDKDTIMYLKDWKGRRQF</sequence>
<feature type="binding site" evidence="8">
    <location>
        <position position="184"/>
    </location>
    <ligand>
        <name>UDP-N-acetyl-alpha-D-muramoyl-L-alanyl-D-glutamate</name>
        <dbReference type="ChEBI" id="CHEBI:83900"/>
    </ligand>
</feature>
<feature type="binding site" evidence="8">
    <location>
        <begin position="110"/>
        <end position="116"/>
    </location>
    <ligand>
        <name>ATP</name>
        <dbReference type="ChEBI" id="CHEBI:30616"/>
    </ligand>
</feature>
<feature type="domain" description="Mur ligase N-terminal catalytic" evidence="10">
    <location>
        <begin position="26"/>
        <end position="96"/>
    </location>
</feature>
<dbReference type="InterPro" id="IPR036565">
    <property type="entry name" value="Mur-like_cat_sf"/>
</dbReference>
<evidence type="ECO:0000256" key="2">
    <source>
        <dbReference type="ARBA" id="ARBA00005898"/>
    </source>
</evidence>
<dbReference type="GO" id="GO:0008360">
    <property type="term" value="P:regulation of cell shape"/>
    <property type="evidence" value="ECO:0007669"/>
    <property type="project" value="UniProtKB-KW"/>
</dbReference>
<dbReference type="EMBL" id="JWIR02000048">
    <property type="protein sequence ID" value="KKB38173.1"/>
    <property type="molecule type" value="Genomic_DNA"/>
</dbReference>
<feature type="binding site" evidence="8">
    <location>
        <begin position="152"/>
        <end position="153"/>
    </location>
    <ligand>
        <name>UDP-N-acetyl-alpha-D-muramoyl-L-alanyl-D-glutamate</name>
        <dbReference type="ChEBI" id="CHEBI:83900"/>
    </ligand>
</feature>
<dbReference type="STRING" id="1221996.QY95_02628"/>
<comment type="function">
    <text evidence="8">Catalyzes the addition of an amino acid to the nucleotide precursor UDP-N-acetylmuramoyl-L-alanyl-D-glutamate (UMAG) in the biosynthesis of bacterial cell-wall peptidoglycan.</text>
</comment>
<dbReference type="InterPro" id="IPR005761">
    <property type="entry name" value="UDP-N-AcMur-Glu-dNH2Pim_ligase"/>
</dbReference>
<dbReference type="RefSeq" id="WP_040048189.1">
    <property type="nucleotide sequence ID" value="NZ_JWIR02000048.1"/>
</dbReference>
<evidence type="ECO:0000259" key="11">
    <source>
        <dbReference type="Pfam" id="PF02875"/>
    </source>
</evidence>
<evidence type="ECO:0000256" key="5">
    <source>
        <dbReference type="ARBA" id="ARBA00022984"/>
    </source>
</evidence>
<accession>A0A0F5HY70</accession>
<evidence type="ECO:0000256" key="4">
    <source>
        <dbReference type="ARBA" id="ARBA00022960"/>
    </source>
</evidence>
<keyword evidence="8" id="KW-0963">Cytoplasm</keyword>
<keyword evidence="7 8" id="KW-0961">Cell wall biogenesis/degradation</keyword>
<dbReference type="EC" id="6.3.2.-" evidence="8"/>
<keyword evidence="14" id="KW-1185">Reference proteome</keyword>
<keyword evidence="4 8" id="KW-0133">Cell shape</keyword>
<dbReference type="Pfam" id="PF08245">
    <property type="entry name" value="Mur_ligase_M"/>
    <property type="match status" value="1"/>
</dbReference>
<dbReference type="PANTHER" id="PTHR23135">
    <property type="entry name" value="MUR LIGASE FAMILY MEMBER"/>
    <property type="match status" value="1"/>
</dbReference>
<name>A0A0F5HY70_BACTR</name>
<dbReference type="Pfam" id="PF01225">
    <property type="entry name" value="Mur_ligase"/>
    <property type="match status" value="1"/>
</dbReference>
<feature type="binding site" evidence="8">
    <location>
        <position position="176"/>
    </location>
    <ligand>
        <name>UDP-N-acetyl-alpha-D-muramoyl-L-alanyl-D-glutamate</name>
        <dbReference type="ChEBI" id="CHEBI:83900"/>
    </ligand>
</feature>
<evidence type="ECO:0000256" key="8">
    <source>
        <dbReference type="HAMAP-Rule" id="MF_00208"/>
    </source>
</evidence>
<dbReference type="GO" id="GO:0051301">
    <property type="term" value="P:cell division"/>
    <property type="evidence" value="ECO:0007669"/>
    <property type="project" value="UniProtKB-KW"/>
</dbReference>
<reference evidence="13" key="1">
    <citation type="submission" date="2015-02" db="EMBL/GenBank/DDBJ databases">
        <title>Genome Assembly of Bacillaceae bacterium MTCC 8252.</title>
        <authorList>
            <person name="Verma A."/>
            <person name="Khatri I."/>
            <person name="Mual P."/>
            <person name="Subramanian S."/>
            <person name="Krishnamurthi S."/>
        </authorList>
    </citation>
    <scope>NUCLEOTIDE SEQUENCE [LARGE SCALE GENOMIC DNA]</scope>
    <source>
        <strain evidence="13">MTCC 8252</strain>
    </source>
</reference>
<dbReference type="SUPFAM" id="SSF53623">
    <property type="entry name" value="MurD-like peptide ligases, catalytic domain"/>
    <property type="match status" value="1"/>
</dbReference>
<comment type="caution">
    <text evidence="8">Lacks conserved residue(s) required for the propagation of feature annotation.</text>
</comment>
<dbReference type="GO" id="GO:0005737">
    <property type="term" value="C:cytoplasm"/>
    <property type="evidence" value="ECO:0007669"/>
    <property type="project" value="UniProtKB-SubCell"/>
</dbReference>
<dbReference type="PANTHER" id="PTHR23135:SF4">
    <property type="entry name" value="UDP-N-ACETYLMURAMOYL-L-ALANYL-D-GLUTAMATE--2,6-DIAMINOPIMELATE LIGASE MURE HOMOLOG, CHLOROPLASTIC"/>
    <property type="match status" value="1"/>
</dbReference>
<dbReference type="SUPFAM" id="SSF53244">
    <property type="entry name" value="MurD-like peptide ligases, peptide-binding domain"/>
    <property type="match status" value="1"/>
</dbReference>
<keyword evidence="8" id="KW-0460">Magnesium</keyword>
<organism evidence="13 14">
    <name type="scientific">Bacillus thermotolerans</name>
    <name type="common">Quasibacillus thermotolerans</name>
    <dbReference type="NCBI Taxonomy" id="1221996"/>
    <lineage>
        <taxon>Bacteria</taxon>
        <taxon>Bacillati</taxon>
        <taxon>Bacillota</taxon>
        <taxon>Bacilli</taxon>
        <taxon>Bacillales</taxon>
        <taxon>Bacillaceae</taxon>
        <taxon>Bacillus</taxon>
    </lineage>
</organism>
<dbReference type="NCBIfam" id="NF001126">
    <property type="entry name" value="PRK00139.1-4"/>
    <property type="match status" value="1"/>
</dbReference>
<evidence type="ECO:0000313" key="14">
    <source>
        <dbReference type="Proteomes" id="UP000031563"/>
    </source>
</evidence>
<dbReference type="GO" id="GO:0005524">
    <property type="term" value="F:ATP binding"/>
    <property type="evidence" value="ECO:0007669"/>
    <property type="project" value="UniProtKB-UniRule"/>
</dbReference>
<evidence type="ECO:0000256" key="7">
    <source>
        <dbReference type="ARBA" id="ARBA00023316"/>
    </source>
</evidence>
<dbReference type="InterPro" id="IPR004101">
    <property type="entry name" value="Mur_ligase_C"/>
</dbReference>
<keyword evidence="5 8" id="KW-0573">Peptidoglycan synthesis</keyword>
<proteinExistence type="inferred from homology"/>
<dbReference type="NCBIfam" id="TIGR01085">
    <property type="entry name" value="murE"/>
    <property type="match status" value="1"/>
</dbReference>
<dbReference type="HAMAP" id="MF_00208">
    <property type="entry name" value="MurE"/>
    <property type="match status" value="1"/>
</dbReference>
<feature type="binding site" evidence="8">
    <location>
        <position position="31"/>
    </location>
    <ligand>
        <name>UDP-N-acetyl-alpha-D-muramoyl-L-alanyl-D-glutamate</name>
        <dbReference type="ChEBI" id="CHEBI:83900"/>
    </ligand>
</feature>
<dbReference type="Gene3D" id="3.40.1390.10">
    <property type="entry name" value="MurE/MurF, N-terminal domain"/>
    <property type="match status" value="1"/>
</dbReference>
<comment type="pathway">
    <text evidence="1 8 9">Cell wall biogenesis; peptidoglycan biosynthesis.</text>
</comment>
<feature type="binding site" evidence="8">
    <location>
        <position position="151"/>
    </location>
    <ligand>
        <name>UDP-N-acetyl-alpha-D-muramoyl-L-alanyl-D-glutamate</name>
        <dbReference type="ChEBI" id="CHEBI:83900"/>
    </ligand>
</feature>
<evidence type="ECO:0000256" key="6">
    <source>
        <dbReference type="ARBA" id="ARBA00023306"/>
    </source>
</evidence>